<dbReference type="AlphaFoldDB" id="A0A3D9FKJ4"/>
<organism evidence="1 2">
    <name type="scientific">Flavobacterium cutihirudinis</name>
    <dbReference type="NCBI Taxonomy" id="1265740"/>
    <lineage>
        <taxon>Bacteria</taxon>
        <taxon>Pseudomonadati</taxon>
        <taxon>Bacteroidota</taxon>
        <taxon>Flavobacteriia</taxon>
        <taxon>Flavobacteriales</taxon>
        <taxon>Flavobacteriaceae</taxon>
        <taxon>Flavobacterium</taxon>
    </lineage>
</organism>
<sequence length="302" mass="35219">MIISPLTRRNNIKKILEIDSNVIVMKYKRDINIDVKRFFEKTSIISLYECLDSGYKFYYPFSSIGDGDFYKDLSLNRKNYYSNRWEHKESLRFINKEDKLLEIGSGFGTYLNLLKKNNVSNIKGLELNSHAVIKCKEEGLDVEQVLIENEANLNGNLYDVVCSFQVLEHVVNVNDFIKASLDVLRKNGKLIIGVPNNNPYLFVNDRYHTLNLPPHHAGLWNRKSLKSLESIFNINLESLIFEPLENSYDYFIGFQIKSNPSFVIRKGLFFLNKFFPIILKKILCKFFNGRNVLAIFNKLDDE</sequence>
<evidence type="ECO:0000313" key="1">
    <source>
        <dbReference type="EMBL" id="RED19588.1"/>
    </source>
</evidence>
<dbReference type="SUPFAM" id="SSF53335">
    <property type="entry name" value="S-adenosyl-L-methionine-dependent methyltransferases"/>
    <property type="match status" value="1"/>
</dbReference>
<dbReference type="RefSeq" id="WP_115889817.1">
    <property type="nucleotide sequence ID" value="NZ_QRDQ01000012.1"/>
</dbReference>
<dbReference type="PANTHER" id="PTHR43861">
    <property type="entry name" value="TRANS-ACONITATE 2-METHYLTRANSFERASE-RELATED"/>
    <property type="match status" value="1"/>
</dbReference>
<dbReference type="PANTHER" id="PTHR43861:SF6">
    <property type="entry name" value="METHYLTRANSFERASE TYPE 11"/>
    <property type="match status" value="1"/>
</dbReference>
<dbReference type="GO" id="GO:0008168">
    <property type="term" value="F:methyltransferase activity"/>
    <property type="evidence" value="ECO:0007669"/>
    <property type="project" value="UniProtKB-KW"/>
</dbReference>
<reference evidence="1 2" key="1">
    <citation type="submission" date="2018-07" db="EMBL/GenBank/DDBJ databases">
        <title>Genomic Encyclopedia of Archaeal and Bacterial Type Strains, Phase II (KMG-II): from individual species to whole genera.</title>
        <authorList>
            <person name="Goeker M."/>
        </authorList>
    </citation>
    <scope>NUCLEOTIDE SEQUENCE [LARGE SCALE GENOMIC DNA]</scope>
    <source>
        <strain evidence="1 2">DSM 25795</strain>
    </source>
</reference>
<comment type="caution">
    <text evidence="1">The sequence shown here is derived from an EMBL/GenBank/DDBJ whole genome shotgun (WGS) entry which is preliminary data.</text>
</comment>
<dbReference type="Gene3D" id="3.40.50.150">
    <property type="entry name" value="Vaccinia Virus protein VP39"/>
    <property type="match status" value="1"/>
</dbReference>
<name>A0A3D9FKJ4_9FLAO</name>
<accession>A0A3D9FKJ4</accession>
<dbReference type="CDD" id="cd02440">
    <property type="entry name" value="AdoMet_MTases"/>
    <property type="match status" value="1"/>
</dbReference>
<protein>
    <submittedName>
        <fullName evidence="1">Methyltransferase family protein</fullName>
    </submittedName>
</protein>
<proteinExistence type="predicted"/>
<dbReference type="Proteomes" id="UP000257004">
    <property type="component" value="Unassembled WGS sequence"/>
</dbReference>
<keyword evidence="2" id="KW-1185">Reference proteome</keyword>
<keyword evidence="1" id="KW-0808">Transferase</keyword>
<dbReference type="EMBL" id="QRDQ01000012">
    <property type="protein sequence ID" value="RED19588.1"/>
    <property type="molecule type" value="Genomic_DNA"/>
</dbReference>
<dbReference type="OrthoDB" id="3896938at2"/>
<dbReference type="InterPro" id="IPR029063">
    <property type="entry name" value="SAM-dependent_MTases_sf"/>
</dbReference>
<dbReference type="GO" id="GO:0032259">
    <property type="term" value="P:methylation"/>
    <property type="evidence" value="ECO:0007669"/>
    <property type="project" value="UniProtKB-KW"/>
</dbReference>
<evidence type="ECO:0000313" key="2">
    <source>
        <dbReference type="Proteomes" id="UP000257004"/>
    </source>
</evidence>
<gene>
    <name evidence="1" type="ORF">BD847_3875</name>
</gene>
<keyword evidence="1" id="KW-0489">Methyltransferase</keyword>
<dbReference type="Pfam" id="PF13489">
    <property type="entry name" value="Methyltransf_23"/>
    <property type="match status" value="1"/>
</dbReference>